<comment type="similarity">
    <text evidence="2">Belongs to the XPG/RAD2 endonuclease family. XPG subfamily.</text>
</comment>
<keyword evidence="5" id="KW-0234">DNA repair</keyword>
<evidence type="ECO:0000256" key="3">
    <source>
        <dbReference type="ARBA" id="ARBA00022759"/>
    </source>
</evidence>
<dbReference type="Pfam" id="PF00752">
    <property type="entry name" value="XPG_N"/>
    <property type="match status" value="1"/>
</dbReference>
<keyword evidence="3" id="KW-0540">Nuclease</keyword>
<dbReference type="GO" id="GO:0005634">
    <property type="term" value="C:nucleus"/>
    <property type="evidence" value="ECO:0007669"/>
    <property type="project" value="UniProtKB-SubCell"/>
</dbReference>
<dbReference type="InterPro" id="IPR006085">
    <property type="entry name" value="XPG_DNA_repair_N"/>
</dbReference>
<keyword evidence="3" id="KW-0378">Hydrolase</keyword>
<dbReference type="InterPro" id="IPR001044">
    <property type="entry name" value="XPG/Rad2_eukaryotes"/>
</dbReference>
<dbReference type="InterPro" id="IPR006084">
    <property type="entry name" value="XPG/Rad2"/>
</dbReference>
<dbReference type="PROSITE" id="PS00841">
    <property type="entry name" value="XPG_1"/>
    <property type="match status" value="1"/>
</dbReference>
<protein>
    <submittedName>
        <fullName evidence="8">PIN domain-like protein</fullName>
    </submittedName>
</protein>
<sequence length="84" mass="9270">MGVRGLWTLLEPAGRRADARALRGRRVAVDASIWLHQFIHATTDDDAAAAPARGFFRRIARLLHHGITPVFVFDGAAPGLKRRT</sequence>
<dbReference type="InterPro" id="IPR019974">
    <property type="entry name" value="XPG_CS"/>
</dbReference>
<name>A0A1Y5IAK1_OSTTA</name>
<dbReference type="Proteomes" id="UP000195557">
    <property type="component" value="Unassembled WGS sequence"/>
</dbReference>
<evidence type="ECO:0000259" key="7">
    <source>
        <dbReference type="SMART" id="SM00485"/>
    </source>
</evidence>
<feature type="domain" description="XPG N-terminal" evidence="7">
    <location>
        <begin position="1"/>
        <end position="84"/>
    </location>
</feature>
<dbReference type="PANTHER" id="PTHR16171:SF7">
    <property type="entry name" value="DNA REPAIR PROTEIN RAD2"/>
    <property type="match status" value="1"/>
</dbReference>
<dbReference type="PANTHER" id="PTHR16171">
    <property type="entry name" value="DNA REPAIR PROTEIN COMPLEMENTING XP-G CELLS-RELATED"/>
    <property type="match status" value="1"/>
</dbReference>
<dbReference type="GO" id="GO:0016788">
    <property type="term" value="F:hydrolase activity, acting on ester bonds"/>
    <property type="evidence" value="ECO:0007669"/>
    <property type="project" value="InterPro"/>
</dbReference>
<evidence type="ECO:0000256" key="2">
    <source>
        <dbReference type="ARBA" id="ARBA00005283"/>
    </source>
</evidence>
<proteinExistence type="inferred from homology"/>
<evidence type="ECO:0000256" key="6">
    <source>
        <dbReference type="ARBA" id="ARBA00023242"/>
    </source>
</evidence>
<dbReference type="GO" id="GO:0006289">
    <property type="term" value="P:nucleotide-excision repair"/>
    <property type="evidence" value="ECO:0007669"/>
    <property type="project" value="InterPro"/>
</dbReference>
<keyword evidence="4" id="KW-0227">DNA damage</keyword>
<dbReference type="SMART" id="SM00485">
    <property type="entry name" value="XPGN"/>
    <property type="match status" value="1"/>
</dbReference>
<reference evidence="8" key="1">
    <citation type="submission" date="2017-04" db="EMBL/GenBank/DDBJ databases">
        <title>Population genomics of picophytoplankton unveils novel chromosome hypervariability.</title>
        <authorList>
            <consortium name="DOE Joint Genome Institute"/>
            <person name="Blanc-Mathieu R."/>
            <person name="Krasovec M."/>
            <person name="Hebrard M."/>
            <person name="Yau S."/>
            <person name="Desgranges E."/>
            <person name="Martin J."/>
            <person name="Schackwitz W."/>
            <person name="Kuo A."/>
            <person name="Salin G."/>
            <person name="Donnadieu C."/>
            <person name="Desdevises Y."/>
            <person name="Sanchez-Ferandin S."/>
            <person name="Moreau H."/>
            <person name="Rivals E."/>
            <person name="Grigoriev I.V."/>
            <person name="Grimsley N."/>
            <person name="Eyre-Walker A."/>
            <person name="Piganeau G."/>
        </authorList>
    </citation>
    <scope>NUCLEOTIDE SEQUENCE [LARGE SCALE GENOMIC DNA]</scope>
    <source>
        <strain evidence="8">RCC 1115</strain>
    </source>
</reference>
<evidence type="ECO:0000256" key="5">
    <source>
        <dbReference type="ARBA" id="ARBA00023204"/>
    </source>
</evidence>
<dbReference type="EMBL" id="KZ155782">
    <property type="protein sequence ID" value="OUS46618.1"/>
    <property type="molecule type" value="Genomic_DNA"/>
</dbReference>
<dbReference type="PRINTS" id="PR00066">
    <property type="entry name" value="XRODRMPGMNTG"/>
</dbReference>
<evidence type="ECO:0000256" key="1">
    <source>
        <dbReference type="ARBA" id="ARBA00004123"/>
    </source>
</evidence>
<dbReference type="InterPro" id="IPR029060">
    <property type="entry name" value="PIN-like_dom_sf"/>
</dbReference>
<dbReference type="GO" id="GO:0003697">
    <property type="term" value="F:single-stranded DNA binding"/>
    <property type="evidence" value="ECO:0007669"/>
    <property type="project" value="InterPro"/>
</dbReference>
<dbReference type="GO" id="GO:0004520">
    <property type="term" value="F:DNA endonuclease activity"/>
    <property type="evidence" value="ECO:0007669"/>
    <property type="project" value="TreeGrafter"/>
</dbReference>
<keyword evidence="6" id="KW-0539">Nucleus</keyword>
<evidence type="ECO:0000256" key="4">
    <source>
        <dbReference type="ARBA" id="ARBA00022763"/>
    </source>
</evidence>
<gene>
    <name evidence="8" type="ORF">BE221DRAFT_58794</name>
</gene>
<dbReference type="AlphaFoldDB" id="A0A1Y5IAK1"/>
<accession>A0A1Y5IAK1</accession>
<organism evidence="8">
    <name type="scientific">Ostreococcus tauri</name>
    <name type="common">Marine green alga</name>
    <dbReference type="NCBI Taxonomy" id="70448"/>
    <lineage>
        <taxon>Eukaryota</taxon>
        <taxon>Viridiplantae</taxon>
        <taxon>Chlorophyta</taxon>
        <taxon>Mamiellophyceae</taxon>
        <taxon>Mamiellales</taxon>
        <taxon>Bathycoccaceae</taxon>
        <taxon>Ostreococcus</taxon>
    </lineage>
</organism>
<dbReference type="PRINTS" id="PR00853">
    <property type="entry name" value="XPGRADSUPER"/>
</dbReference>
<keyword evidence="3" id="KW-0255">Endonuclease</keyword>
<feature type="non-terminal residue" evidence="8">
    <location>
        <position position="84"/>
    </location>
</feature>
<dbReference type="Gene3D" id="3.40.50.1010">
    <property type="entry name" value="5'-nuclease"/>
    <property type="match status" value="1"/>
</dbReference>
<evidence type="ECO:0000313" key="8">
    <source>
        <dbReference type="EMBL" id="OUS46618.1"/>
    </source>
</evidence>
<comment type="subcellular location">
    <subcellularLocation>
        <location evidence="1">Nucleus</location>
    </subcellularLocation>
</comment>
<dbReference type="SUPFAM" id="SSF88723">
    <property type="entry name" value="PIN domain-like"/>
    <property type="match status" value="1"/>
</dbReference>